<sequence>MIVGAGVASGFFMPQSLIASTVSFVGDQVAAYGLKPSCRIKGNVSINSGERIYHVPGQKFYVETNIDTRYGERYFCTEQEAIAAGWRKAHR</sequence>
<evidence type="ECO:0000313" key="1">
    <source>
        <dbReference type="EMBL" id="RLQ89399.1"/>
    </source>
</evidence>
<dbReference type="EMBL" id="RCWN01000001">
    <property type="protein sequence ID" value="RLQ89399.1"/>
    <property type="molecule type" value="Genomic_DNA"/>
</dbReference>
<evidence type="ECO:0008006" key="3">
    <source>
        <dbReference type="Google" id="ProtNLM"/>
    </source>
</evidence>
<protein>
    <recommendedName>
        <fullName evidence="3">Succinoglycan biosynthesis protein exoi</fullName>
    </recommendedName>
</protein>
<accession>A0A3L7JGW5</accession>
<keyword evidence="2" id="KW-1185">Reference proteome</keyword>
<evidence type="ECO:0000313" key="2">
    <source>
        <dbReference type="Proteomes" id="UP000281094"/>
    </source>
</evidence>
<dbReference type="AlphaFoldDB" id="A0A3L7JGW5"/>
<proteinExistence type="predicted"/>
<comment type="caution">
    <text evidence="1">The sequence shown here is derived from an EMBL/GenBank/DDBJ whole genome shotgun (WGS) entry which is preliminary data.</text>
</comment>
<reference evidence="1 2" key="1">
    <citation type="submission" date="2018-10" db="EMBL/GenBank/DDBJ databases">
        <title>Notoacmeibacter sp. M2BS9Y-3-1, whole genome shotgun sequence.</title>
        <authorList>
            <person name="Tuo L."/>
        </authorList>
    </citation>
    <scope>NUCLEOTIDE SEQUENCE [LARGE SCALE GENOMIC DNA]</scope>
    <source>
        <strain evidence="1 2">M2BS9Y-3-1</strain>
    </source>
</reference>
<name>A0A3L7JGW5_9HYPH</name>
<organism evidence="1 2">
    <name type="scientific">Notoacmeibacter ruber</name>
    <dbReference type="NCBI Taxonomy" id="2670375"/>
    <lineage>
        <taxon>Bacteria</taxon>
        <taxon>Pseudomonadati</taxon>
        <taxon>Pseudomonadota</taxon>
        <taxon>Alphaproteobacteria</taxon>
        <taxon>Hyphomicrobiales</taxon>
        <taxon>Notoacmeibacteraceae</taxon>
        <taxon>Notoacmeibacter</taxon>
    </lineage>
</organism>
<gene>
    <name evidence="1" type="ORF">D8780_04490</name>
</gene>
<dbReference type="Proteomes" id="UP000281094">
    <property type="component" value="Unassembled WGS sequence"/>
</dbReference>